<keyword evidence="7 12" id="KW-0521">NADP</keyword>
<feature type="binding site" description="in other chain" evidence="14">
    <location>
        <position position="107"/>
    </location>
    <ligand>
        <name>substrate</name>
        <note>ligand shared between dimeric partners</note>
    </ligand>
</feature>
<dbReference type="InterPro" id="IPR006115">
    <property type="entry name" value="6PGDH_NADP-bd"/>
</dbReference>
<dbReference type="EMBL" id="JADKGY010000006">
    <property type="protein sequence ID" value="MBK9982695.1"/>
    <property type="molecule type" value="Genomic_DNA"/>
</dbReference>
<feature type="active site" description="Proton acceptor" evidence="13">
    <location>
        <position position="188"/>
    </location>
</feature>
<proteinExistence type="inferred from homology"/>
<evidence type="ECO:0000256" key="13">
    <source>
        <dbReference type="PIRSR" id="PIRSR000109-1"/>
    </source>
</evidence>
<evidence type="ECO:0000256" key="3">
    <source>
        <dbReference type="ARBA" id="ARBA00008419"/>
    </source>
</evidence>
<feature type="binding site" description="in other chain" evidence="14">
    <location>
        <position position="196"/>
    </location>
    <ligand>
        <name>substrate</name>
        <note>ligand shared between dimeric partners</note>
    </ligand>
</feature>
<evidence type="ECO:0000256" key="2">
    <source>
        <dbReference type="ARBA" id="ARBA00004874"/>
    </source>
</evidence>
<dbReference type="Gene3D" id="1.10.1040.10">
    <property type="entry name" value="N-(1-d-carboxylethyl)-l-norvaline Dehydrogenase, domain 2"/>
    <property type="match status" value="1"/>
</dbReference>
<dbReference type="SUPFAM" id="SSF48179">
    <property type="entry name" value="6-phosphogluconate dehydrogenase C-terminal domain-like"/>
    <property type="match status" value="1"/>
</dbReference>
<evidence type="ECO:0000256" key="14">
    <source>
        <dbReference type="PIRSR" id="PIRSR000109-2"/>
    </source>
</evidence>
<evidence type="ECO:0000259" key="16">
    <source>
        <dbReference type="SMART" id="SM01350"/>
    </source>
</evidence>
<feature type="domain" description="6-phosphogluconate dehydrogenase C-terminal" evidence="16">
    <location>
        <begin position="184"/>
        <end position="468"/>
    </location>
</feature>
<comment type="catalytic activity">
    <reaction evidence="11 12 15">
        <text>6-phospho-D-gluconate + NADP(+) = D-ribulose 5-phosphate + CO2 + NADPH</text>
        <dbReference type="Rhea" id="RHEA:10116"/>
        <dbReference type="ChEBI" id="CHEBI:16526"/>
        <dbReference type="ChEBI" id="CHEBI:57783"/>
        <dbReference type="ChEBI" id="CHEBI:58121"/>
        <dbReference type="ChEBI" id="CHEBI:58349"/>
        <dbReference type="ChEBI" id="CHEBI:58759"/>
        <dbReference type="EC" id="1.1.1.44"/>
    </reaction>
</comment>
<dbReference type="Pfam" id="PF00393">
    <property type="entry name" value="6PGD"/>
    <property type="match status" value="1"/>
</dbReference>
<dbReference type="GO" id="GO:0004616">
    <property type="term" value="F:phosphogluconate dehydrogenase (decarboxylating) activity"/>
    <property type="evidence" value="ECO:0007669"/>
    <property type="project" value="UniProtKB-EC"/>
</dbReference>
<evidence type="ECO:0000256" key="4">
    <source>
        <dbReference type="ARBA" id="ARBA00011738"/>
    </source>
</evidence>
<evidence type="ECO:0000256" key="11">
    <source>
        <dbReference type="ARBA" id="ARBA00048640"/>
    </source>
</evidence>
<keyword evidence="10 12" id="KW-0570">Pentose shunt</keyword>
<comment type="subunit">
    <text evidence="4 12">Homodimer.</text>
</comment>
<evidence type="ECO:0000256" key="12">
    <source>
        <dbReference type="PIRNR" id="PIRNR000109"/>
    </source>
</evidence>
<dbReference type="PIRSF" id="PIRSF000109">
    <property type="entry name" value="6PGD"/>
    <property type="match status" value="1"/>
</dbReference>
<evidence type="ECO:0000256" key="10">
    <source>
        <dbReference type="ARBA" id="ARBA00023126"/>
    </source>
</evidence>
<feature type="binding site" description="in other chain" evidence="14">
    <location>
        <begin position="133"/>
        <end position="135"/>
    </location>
    <ligand>
        <name>substrate</name>
        <note>ligand shared between dimeric partners</note>
    </ligand>
</feature>
<dbReference type="InterPro" id="IPR006183">
    <property type="entry name" value="Pgluconate_DH"/>
</dbReference>
<dbReference type="PRINTS" id="PR00076">
    <property type="entry name" value="6PGDHDRGNASE"/>
</dbReference>
<feature type="active site" description="Proton donor" evidence="13">
    <location>
        <position position="195"/>
    </location>
</feature>
<dbReference type="AlphaFoldDB" id="A0A9D7SSV3"/>
<gene>
    <name evidence="17" type="primary">gndA</name>
    <name evidence="17" type="ORF">IPP15_09780</name>
</gene>
<dbReference type="EC" id="1.1.1.44" evidence="5 12"/>
<dbReference type="FunFam" id="1.10.1040.10:FF:000032">
    <property type="entry name" value="6-phosphogluconate dehydrogenase, decarboxylating"/>
    <property type="match status" value="1"/>
</dbReference>
<dbReference type="InterPro" id="IPR006184">
    <property type="entry name" value="6PGdom_BS"/>
</dbReference>
<protein>
    <recommendedName>
        <fullName evidence="6 12">6-phosphogluconate dehydrogenase, decarboxylating</fullName>
        <ecNumber evidence="5 12">1.1.1.44</ecNumber>
    </recommendedName>
</protein>
<evidence type="ECO:0000313" key="17">
    <source>
        <dbReference type="EMBL" id="MBK9982695.1"/>
    </source>
</evidence>
<dbReference type="InterPro" id="IPR008927">
    <property type="entry name" value="6-PGluconate_DH-like_C_sf"/>
</dbReference>
<comment type="similarity">
    <text evidence="3 12 15">Belongs to the 6-phosphogluconate dehydrogenase family.</text>
</comment>
<dbReference type="Proteomes" id="UP000808337">
    <property type="component" value="Unassembled WGS sequence"/>
</dbReference>
<dbReference type="GO" id="GO:0050661">
    <property type="term" value="F:NADP binding"/>
    <property type="evidence" value="ECO:0007669"/>
    <property type="project" value="InterPro"/>
</dbReference>
<evidence type="ECO:0000313" key="18">
    <source>
        <dbReference type="Proteomes" id="UP000808337"/>
    </source>
</evidence>
<evidence type="ECO:0000256" key="5">
    <source>
        <dbReference type="ARBA" id="ARBA00013011"/>
    </source>
</evidence>
<evidence type="ECO:0000256" key="9">
    <source>
        <dbReference type="ARBA" id="ARBA00023064"/>
    </source>
</evidence>
<dbReference type="InterPro" id="IPR013328">
    <property type="entry name" value="6PGD_dom2"/>
</dbReference>
<dbReference type="InterPro" id="IPR036291">
    <property type="entry name" value="NAD(P)-bd_dom_sf"/>
</dbReference>
<name>A0A9D7SSV3_9BACT</name>
<comment type="pathway">
    <text evidence="2 12 15">Carbohydrate degradation; pentose phosphate pathway; D-ribulose 5-phosphate from D-glucose 6-phosphate (oxidative stage): step 3/3.</text>
</comment>
<keyword evidence="8 12" id="KW-0560">Oxidoreductase</keyword>
<evidence type="ECO:0000256" key="15">
    <source>
        <dbReference type="RuleBase" id="RU000485"/>
    </source>
</evidence>
<evidence type="ECO:0000256" key="6">
    <source>
        <dbReference type="ARBA" id="ARBA00018193"/>
    </source>
</evidence>
<organism evidence="17 18">
    <name type="scientific">Candidatus Opimibacter skivensis</name>
    <dbReference type="NCBI Taxonomy" id="2982028"/>
    <lineage>
        <taxon>Bacteria</taxon>
        <taxon>Pseudomonadati</taxon>
        <taxon>Bacteroidota</taxon>
        <taxon>Saprospiria</taxon>
        <taxon>Saprospirales</taxon>
        <taxon>Saprospiraceae</taxon>
        <taxon>Candidatus Opimibacter</taxon>
    </lineage>
</organism>
<feature type="binding site" evidence="14">
    <location>
        <position position="450"/>
    </location>
    <ligand>
        <name>substrate</name>
        <note>ligand shared between dimeric partners</note>
    </ligand>
</feature>
<dbReference type="Gene3D" id="1.20.5.320">
    <property type="entry name" value="6-Phosphogluconate Dehydrogenase, domain 3"/>
    <property type="match status" value="1"/>
</dbReference>
<feature type="binding site" description="in other chain" evidence="14">
    <location>
        <begin position="191"/>
        <end position="192"/>
    </location>
    <ligand>
        <name>substrate</name>
        <note>ligand shared between dimeric partners</note>
    </ligand>
</feature>
<comment type="function">
    <text evidence="1 12">Catalyzes the oxidative decarboxylation of 6-phosphogluconate to ribulose 5-phosphate and CO(2), with concomitant reduction of NADP to NADPH.</text>
</comment>
<keyword evidence="9 15" id="KW-0311">Gluconate utilization</keyword>
<dbReference type="InterPro" id="IPR006113">
    <property type="entry name" value="6PGDH_Gnd/GntZ"/>
</dbReference>
<dbReference type="GO" id="GO:0019521">
    <property type="term" value="P:D-gluconate metabolic process"/>
    <property type="evidence" value="ECO:0007669"/>
    <property type="project" value="UniProtKB-KW"/>
</dbReference>
<dbReference type="PROSITE" id="PS00461">
    <property type="entry name" value="6PGD"/>
    <property type="match status" value="1"/>
</dbReference>
<evidence type="ECO:0000256" key="8">
    <source>
        <dbReference type="ARBA" id="ARBA00023002"/>
    </source>
</evidence>
<dbReference type="NCBIfam" id="TIGR00873">
    <property type="entry name" value="gnd"/>
    <property type="match status" value="1"/>
</dbReference>
<dbReference type="InterPro" id="IPR006114">
    <property type="entry name" value="6PGDH_C"/>
</dbReference>
<feature type="binding site" evidence="14">
    <location>
        <position position="444"/>
    </location>
    <ligand>
        <name>substrate</name>
        <note>ligand shared between dimeric partners</note>
    </ligand>
</feature>
<evidence type="ECO:0000256" key="1">
    <source>
        <dbReference type="ARBA" id="ARBA00002526"/>
    </source>
</evidence>
<reference evidence="17 18" key="1">
    <citation type="submission" date="2020-10" db="EMBL/GenBank/DDBJ databases">
        <title>Connecting structure to function with the recovery of over 1000 high-quality activated sludge metagenome-assembled genomes encoding full-length rRNA genes using long-read sequencing.</title>
        <authorList>
            <person name="Singleton C.M."/>
            <person name="Petriglieri F."/>
            <person name="Kristensen J.M."/>
            <person name="Kirkegaard R.H."/>
            <person name="Michaelsen T.Y."/>
            <person name="Andersen M.H."/>
            <person name="Karst S.M."/>
            <person name="Dueholm M.S."/>
            <person name="Nielsen P.H."/>
            <person name="Albertsen M."/>
        </authorList>
    </citation>
    <scope>NUCLEOTIDE SEQUENCE [LARGE SCALE GENOMIC DNA]</scope>
    <source>
        <strain evidence="17">Ribe_18-Q3-R11-54_MAXAC.273</strain>
    </source>
</reference>
<dbReference type="SMART" id="SM01350">
    <property type="entry name" value="6PGD"/>
    <property type="match status" value="1"/>
</dbReference>
<dbReference type="SUPFAM" id="SSF51735">
    <property type="entry name" value="NAD(P)-binding Rossmann-fold domains"/>
    <property type="match status" value="1"/>
</dbReference>
<dbReference type="Gene3D" id="3.40.50.720">
    <property type="entry name" value="NAD(P)-binding Rossmann-like Domain"/>
    <property type="match status" value="1"/>
</dbReference>
<dbReference type="NCBIfam" id="NF006765">
    <property type="entry name" value="PRK09287.1"/>
    <property type="match status" value="1"/>
</dbReference>
<accession>A0A9D7SSV3</accession>
<dbReference type="GO" id="GO:0006098">
    <property type="term" value="P:pentose-phosphate shunt"/>
    <property type="evidence" value="ECO:0007669"/>
    <property type="project" value="UniProtKB-KW"/>
</dbReference>
<dbReference type="Pfam" id="PF03446">
    <property type="entry name" value="NAD_binding_2"/>
    <property type="match status" value="1"/>
</dbReference>
<sequence length="470" mass="51422">MKSQLGVVGLGIMGTGLSRNLGRNGYALSLFNRHLEGVEERVALRAIDTYEELKSARGFDDLTSFVESLDTPRIIILMVNAGAATGEMISSLVPLMSKGDVLMDGGNAHYLDTVERENILRHMGIHYLGCGISGGVEGALNGPSIMPGGSLEGYEIVAPILKSIAALDLNGEPCCAYIGPGGAGHFAKMVHNGIEYAEMQLLSEVYSVLRWAVGLTPDHIAEVFKGWTNTEAASYLVDITLNILREKEDDQWVIDSILDSAGNKGTGAWAVQAAASFGVPAMMITAALHARYLSGQRHIRIHLDDITRKQNKKDASLGTTDLFNAYQVSRLINYHEGFAIIRAASAQYGWEINLSQLSAVWTNGCIIRSAMMNQFTSLWATWNDELILHPYIKGIIVSGWSSLRRINHVASSETLFTPCLVAASQYISGASLRYPSANLIQAQRDYFGFHGFKKIGDRSDTVYHFPWKKD</sequence>
<dbReference type="PANTHER" id="PTHR11811">
    <property type="entry name" value="6-PHOSPHOGLUCONATE DEHYDROGENASE"/>
    <property type="match status" value="1"/>
</dbReference>
<feature type="binding site" description="in other chain" evidence="14">
    <location>
        <position position="291"/>
    </location>
    <ligand>
        <name>substrate</name>
        <note>ligand shared between dimeric partners</note>
    </ligand>
</feature>
<evidence type="ECO:0000256" key="7">
    <source>
        <dbReference type="ARBA" id="ARBA00022857"/>
    </source>
</evidence>
<feature type="binding site" description="in other chain" evidence="14">
    <location>
        <position position="264"/>
    </location>
    <ligand>
        <name>substrate</name>
        <note>ligand shared between dimeric partners</note>
    </ligand>
</feature>
<comment type="caution">
    <text evidence="17">The sequence shown here is derived from an EMBL/GenBank/DDBJ whole genome shotgun (WGS) entry which is preliminary data.</text>
</comment>